<evidence type="ECO:0000313" key="4">
    <source>
        <dbReference type="Proteomes" id="UP000617634"/>
    </source>
</evidence>
<evidence type="ECO:0000256" key="2">
    <source>
        <dbReference type="PROSITE-ProRule" id="PRU00252"/>
    </source>
</evidence>
<protein>
    <submittedName>
        <fullName evidence="3">Single-stranded DNA-binding protein</fullName>
    </submittedName>
</protein>
<accession>A0A931MML5</accession>
<dbReference type="InterPro" id="IPR012340">
    <property type="entry name" value="NA-bd_OB-fold"/>
</dbReference>
<dbReference type="AlphaFoldDB" id="A0A931MML5"/>
<reference evidence="3" key="1">
    <citation type="submission" date="2020-11" db="EMBL/GenBank/DDBJ databases">
        <title>Novosphingobium aureum sp. nov., a marine bacterium isolated from sediment of a salt flat.</title>
        <authorList>
            <person name="Yoo Y."/>
            <person name="Kim J.-J."/>
        </authorList>
    </citation>
    <scope>NUCLEOTIDE SEQUENCE</scope>
    <source>
        <strain evidence="3">YJ-S2-02</strain>
    </source>
</reference>
<dbReference type="PROSITE" id="PS50935">
    <property type="entry name" value="SSB"/>
    <property type="match status" value="1"/>
</dbReference>
<gene>
    <name evidence="3" type="ORF">I5E68_19655</name>
</gene>
<evidence type="ECO:0000256" key="1">
    <source>
        <dbReference type="ARBA" id="ARBA00023125"/>
    </source>
</evidence>
<keyword evidence="1 2" id="KW-0238">DNA-binding</keyword>
<dbReference type="InterPro" id="IPR000424">
    <property type="entry name" value="Primosome_PriB/ssb"/>
</dbReference>
<dbReference type="Proteomes" id="UP000617634">
    <property type="component" value="Unassembled WGS sequence"/>
</dbReference>
<evidence type="ECO:0000313" key="3">
    <source>
        <dbReference type="EMBL" id="MBH0115163.1"/>
    </source>
</evidence>
<dbReference type="Pfam" id="PF00436">
    <property type="entry name" value="SSB"/>
    <property type="match status" value="1"/>
</dbReference>
<name>A0A931MML5_9SPHN</name>
<dbReference type="Gene3D" id="2.40.50.140">
    <property type="entry name" value="Nucleic acid-binding proteins"/>
    <property type="match status" value="1"/>
</dbReference>
<dbReference type="EMBL" id="JADZGI010000010">
    <property type="protein sequence ID" value="MBH0115163.1"/>
    <property type="molecule type" value="Genomic_DNA"/>
</dbReference>
<dbReference type="GO" id="GO:0003697">
    <property type="term" value="F:single-stranded DNA binding"/>
    <property type="evidence" value="ECO:0007669"/>
    <property type="project" value="InterPro"/>
</dbReference>
<dbReference type="SUPFAM" id="SSF50249">
    <property type="entry name" value="Nucleic acid-binding proteins"/>
    <property type="match status" value="1"/>
</dbReference>
<keyword evidence="4" id="KW-1185">Reference proteome</keyword>
<dbReference type="RefSeq" id="WP_197167371.1">
    <property type="nucleotide sequence ID" value="NZ_JADZGI010000010.1"/>
</dbReference>
<sequence length="109" mass="12406">MQNIAEFRIIGRVGKIEIKDKVAFLDIAANYSRKVGEEWEDDPHWNRVTLFGKNAERADRIGKGDLLHIAGRVRQCSYQRDDGERVFNVDLIVERFATLLCSENARGGG</sequence>
<dbReference type="CDD" id="cd04496">
    <property type="entry name" value="SSB_OBF"/>
    <property type="match status" value="1"/>
</dbReference>
<proteinExistence type="predicted"/>
<organism evidence="3 4">
    <name type="scientific">Novosphingobium aureum</name>
    <dbReference type="NCBI Taxonomy" id="2792964"/>
    <lineage>
        <taxon>Bacteria</taxon>
        <taxon>Pseudomonadati</taxon>
        <taxon>Pseudomonadota</taxon>
        <taxon>Alphaproteobacteria</taxon>
        <taxon>Sphingomonadales</taxon>
        <taxon>Sphingomonadaceae</taxon>
        <taxon>Novosphingobium</taxon>
    </lineage>
</organism>
<comment type="caution">
    <text evidence="3">The sequence shown here is derived from an EMBL/GenBank/DDBJ whole genome shotgun (WGS) entry which is preliminary data.</text>
</comment>